<dbReference type="STRING" id="392015.SAMN05421543_114112"/>
<dbReference type="GO" id="GO:0005524">
    <property type="term" value="F:ATP binding"/>
    <property type="evidence" value="ECO:0007669"/>
    <property type="project" value="UniProtKB-KW"/>
</dbReference>
<dbReference type="GO" id="GO:0016887">
    <property type="term" value="F:ATP hydrolysis activity"/>
    <property type="evidence" value="ECO:0007669"/>
    <property type="project" value="InterPro"/>
</dbReference>
<dbReference type="InterPro" id="IPR027417">
    <property type="entry name" value="P-loop_NTPase"/>
</dbReference>
<keyword evidence="2" id="KW-0813">Transport</keyword>
<gene>
    <name evidence="6" type="ORF">SAMN05421543_114112</name>
</gene>
<sequence length="308" mass="34384">MIQTENLCKRYGRHLAVRDLNLFVRRGTVFGLVGENGAGKTTTLSVLATLTTPTSGRAYVNGFEVMGNPAGVRRSIGYMPDSFGVYDDISCQEYLQFYAECYRVPRAVAEARCQEYLDWVGLADQRDTYVNHLSRGMQQRLEIARCLMHDPPVLILDEPTSGLDPRSRIEVRQVLKRLRELGKTLIISSHILHELSEVADEIGMMRRGELIAVASVEVLRSHTSAYRRLHLAGDADFARWSAVLREDPRVMDVHPAAGGVEVLYAGTVLQQADLLARLVRAGIAVTQFVEQPTDIEALFLRLTEEGLA</sequence>
<dbReference type="PANTHER" id="PTHR43335">
    <property type="entry name" value="ABC TRANSPORTER, ATP-BINDING PROTEIN"/>
    <property type="match status" value="1"/>
</dbReference>
<evidence type="ECO:0000256" key="4">
    <source>
        <dbReference type="ARBA" id="ARBA00022840"/>
    </source>
</evidence>
<dbReference type="AlphaFoldDB" id="A0A1I7KAB4"/>
<dbReference type="eggNOG" id="COG1131">
    <property type="taxonomic scope" value="Bacteria"/>
</dbReference>
<dbReference type="SUPFAM" id="SSF52540">
    <property type="entry name" value="P-loop containing nucleoside triphosphate hydrolases"/>
    <property type="match status" value="1"/>
</dbReference>
<dbReference type="InterPro" id="IPR003439">
    <property type="entry name" value="ABC_transporter-like_ATP-bd"/>
</dbReference>
<accession>A0A1I7KAB4</accession>
<dbReference type="PANTHER" id="PTHR43335:SF3">
    <property type="entry name" value="ABC TRANSPORTER"/>
    <property type="match status" value="1"/>
</dbReference>
<keyword evidence="7" id="KW-1185">Reference proteome</keyword>
<evidence type="ECO:0000313" key="7">
    <source>
        <dbReference type="Proteomes" id="UP000183508"/>
    </source>
</evidence>
<evidence type="ECO:0000256" key="2">
    <source>
        <dbReference type="ARBA" id="ARBA00022448"/>
    </source>
</evidence>
<reference evidence="7" key="1">
    <citation type="submission" date="2016-10" db="EMBL/GenBank/DDBJ databases">
        <authorList>
            <person name="Varghese N."/>
        </authorList>
    </citation>
    <scope>NUCLEOTIDE SEQUENCE [LARGE SCALE GENOMIC DNA]</scope>
    <source>
        <strain evidence="7">DSM 17980</strain>
    </source>
</reference>
<evidence type="ECO:0000259" key="5">
    <source>
        <dbReference type="PROSITE" id="PS50893"/>
    </source>
</evidence>
<evidence type="ECO:0000313" key="6">
    <source>
        <dbReference type="EMBL" id="SFU94305.1"/>
    </source>
</evidence>
<evidence type="ECO:0000256" key="3">
    <source>
        <dbReference type="ARBA" id="ARBA00022741"/>
    </source>
</evidence>
<feature type="domain" description="ABC transporter" evidence="5">
    <location>
        <begin position="2"/>
        <end position="232"/>
    </location>
</feature>
<name>A0A1I7KAB4_9BACL</name>
<dbReference type="Gene3D" id="3.40.50.300">
    <property type="entry name" value="P-loop containing nucleotide triphosphate hydrolases"/>
    <property type="match status" value="1"/>
</dbReference>
<comment type="similarity">
    <text evidence="1">Belongs to the ABC transporter superfamily.</text>
</comment>
<dbReference type="InterPro" id="IPR003593">
    <property type="entry name" value="AAA+_ATPase"/>
</dbReference>
<dbReference type="RefSeq" id="WP_074953802.1">
    <property type="nucleotide sequence ID" value="NZ_FPBV01000014.1"/>
</dbReference>
<protein>
    <submittedName>
        <fullName evidence="6">ABC-2 type transport system ATP-binding protein</fullName>
    </submittedName>
</protein>
<dbReference type="SMART" id="SM00382">
    <property type="entry name" value="AAA"/>
    <property type="match status" value="1"/>
</dbReference>
<dbReference type="EMBL" id="FPBV01000014">
    <property type="protein sequence ID" value="SFU94305.1"/>
    <property type="molecule type" value="Genomic_DNA"/>
</dbReference>
<dbReference type="CDD" id="cd03230">
    <property type="entry name" value="ABC_DR_subfamily_A"/>
    <property type="match status" value="1"/>
</dbReference>
<organism evidence="6 7">
    <name type="scientific">Alicyclobacillus macrosporangiidus</name>
    <dbReference type="NCBI Taxonomy" id="392015"/>
    <lineage>
        <taxon>Bacteria</taxon>
        <taxon>Bacillati</taxon>
        <taxon>Bacillota</taxon>
        <taxon>Bacilli</taxon>
        <taxon>Bacillales</taxon>
        <taxon>Alicyclobacillaceae</taxon>
        <taxon>Alicyclobacillus</taxon>
    </lineage>
</organism>
<dbReference type="OrthoDB" id="2290519at2"/>
<dbReference type="Pfam" id="PF00005">
    <property type="entry name" value="ABC_tran"/>
    <property type="match status" value="1"/>
</dbReference>
<dbReference type="Proteomes" id="UP000183508">
    <property type="component" value="Unassembled WGS sequence"/>
</dbReference>
<proteinExistence type="inferred from homology"/>
<keyword evidence="4 6" id="KW-0067">ATP-binding</keyword>
<dbReference type="PROSITE" id="PS50893">
    <property type="entry name" value="ABC_TRANSPORTER_2"/>
    <property type="match status" value="1"/>
</dbReference>
<evidence type="ECO:0000256" key="1">
    <source>
        <dbReference type="ARBA" id="ARBA00005417"/>
    </source>
</evidence>
<keyword evidence="3" id="KW-0547">Nucleotide-binding</keyword>